<dbReference type="InterPro" id="IPR015421">
    <property type="entry name" value="PyrdxlP-dep_Trfase_major"/>
</dbReference>
<comment type="pathway">
    <text evidence="2 9">Amino-acid biosynthesis; L-histidine biosynthesis; L-histidine from 5-phospho-alpha-D-ribose 1-diphosphate: step 7/9.</text>
</comment>
<accession>A0A1M7ZEP7</accession>
<name>A0A1M7ZEP7_9HYPH</name>
<keyword evidence="12" id="KW-1185">Reference proteome</keyword>
<dbReference type="RefSeq" id="WP_073626693.1">
    <property type="nucleotide sequence ID" value="NZ_FRXO01000002.1"/>
</dbReference>
<feature type="modified residue" description="N6-(pyridoxal phosphate)lysine" evidence="9">
    <location>
        <position position="226"/>
    </location>
</feature>
<evidence type="ECO:0000256" key="9">
    <source>
        <dbReference type="HAMAP-Rule" id="MF_01023"/>
    </source>
</evidence>
<keyword evidence="6 9" id="KW-0808">Transferase</keyword>
<dbReference type="InterPro" id="IPR015424">
    <property type="entry name" value="PyrdxlP-dep_Trfase"/>
</dbReference>
<dbReference type="OrthoDB" id="9809616at2"/>
<dbReference type="InterPro" id="IPR015422">
    <property type="entry name" value="PyrdxlP-dep_Trfase_small"/>
</dbReference>
<dbReference type="HAMAP" id="MF_01023">
    <property type="entry name" value="HisC_aminotrans_2"/>
    <property type="match status" value="1"/>
</dbReference>
<gene>
    <name evidence="9" type="primary">hisC</name>
    <name evidence="11" type="ORF">SAMN02745172_01289</name>
</gene>
<dbReference type="GO" id="GO:0030170">
    <property type="term" value="F:pyridoxal phosphate binding"/>
    <property type="evidence" value="ECO:0007669"/>
    <property type="project" value="InterPro"/>
</dbReference>
<dbReference type="AlphaFoldDB" id="A0A1M7ZEP7"/>
<dbReference type="SUPFAM" id="SSF53383">
    <property type="entry name" value="PLP-dependent transferases"/>
    <property type="match status" value="1"/>
</dbReference>
<keyword evidence="7 9" id="KW-0663">Pyridoxal phosphate</keyword>
<dbReference type="UniPathway" id="UPA00031">
    <property type="reaction ID" value="UER00012"/>
</dbReference>
<keyword evidence="5 9" id="KW-0032">Aminotransferase</keyword>
<dbReference type="Pfam" id="PF00155">
    <property type="entry name" value="Aminotran_1_2"/>
    <property type="match status" value="1"/>
</dbReference>
<evidence type="ECO:0000256" key="8">
    <source>
        <dbReference type="ARBA" id="ARBA00047481"/>
    </source>
</evidence>
<dbReference type="EC" id="2.6.1.9" evidence="9"/>
<dbReference type="InterPro" id="IPR005861">
    <property type="entry name" value="HisP_aminotrans"/>
</dbReference>
<dbReference type="InterPro" id="IPR004839">
    <property type="entry name" value="Aminotransferase_I/II_large"/>
</dbReference>
<dbReference type="GO" id="GO:0000105">
    <property type="term" value="P:L-histidine biosynthetic process"/>
    <property type="evidence" value="ECO:0007669"/>
    <property type="project" value="UniProtKB-UniRule"/>
</dbReference>
<keyword evidence="9" id="KW-0028">Amino-acid biosynthesis</keyword>
<evidence type="ECO:0000259" key="10">
    <source>
        <dbReference type="Pfam" id="PF00155"/>
    </source>
</evidence>
<dbReference type="GO" id="GO:0004400">
    <property type="term" value="F:histidinol-phosphate transaminase activity"/>
    <property type="evidence" value="ECO:0007669"/>
    <property type="project" value="UniProtKB-UniRule"/>
</dbReference>
<comment type="catalytic activity">
    <reaction evidence="8 9">
        <text>L-histidinol phosphate + 2-oxoglutarate = 3-(imidazol-4-yl)-2-oxopropyl phosphate + L-glutamate</text>
        <dbReference type="Rhea" id="RHEA:23744"/>
        <dbReference type="ChEBI" id="CHEBI:16810"/>
        <dbReference type="ChEBI" id="CHEBI:29985"/>
        <dbReference type="ChEBI" id="CHEBI:57766"/>
        <dbReference type="ChEBI" id="CHEBI:57980"/>
        <dbReference type="EC" id="2.6.1.9"/>
    </reaction>
</comment>
<evidence type="ECO:0000256" key="3">
    <source>
        <dbReference type="ARBA" id="ARBA00007970"/>
    </source>
</evidence>
<evidence type="ECO:0000313" key="11">
    <source>
        <dbReference type="EMBL" id="SHO63156.1"/>
    </source>
</evidence>
<keyword evidence="9" id="KW-0368">Histidine biosynthesis</keyword>
<sequence length="371" mass="39180">MNATTRPDRPAPKPGILEIEPYIPGKSTVAGGGKVYKLSSNETPFGPSPKAVAAAGAALGALERYPSPGARELREAIAARYGLDPDRIVCGSGSDELIAHICQAYLSPGDEMVQTVHGFNIYAIATLAAGGRPVFVEERDLVTDIDAILAAVTPRTRLVFIANPNNPTGTYLSASELARLARSLPPGVLLAIDAAYAEYVRRDDYGCGLELAATMANVVVMRTFSKIHGLAGLRIGWAYGPADVIGVLHRIRLPFNLSTPAIAAAIAALEDTAHEEKSVRHNLEWLARFTDAVEGLGLVVTPSVANFVLVHFPNVPGRSAADADQALQAVGVITRRMESYRLPDALRISIGSEEAMLAAIAALADFLGVPA</sequence>
<comment type="subunit">
    <text evidence="4 9">Homodimer.</text>
</comment>
<protein>
    <recommendedName>
        <fullName evidence="9">Histidinol-phosphate aminotransferase</fullName>
        <ecNumber evidence="9">2.6.1.9</ecNumber>
    </recommendedName>
    <alternativeName>
        <fullName evidence="9">Imidazole acetol-phosphate transaminase</fullName>
    </alternativeName>
</protein>
<organism evidence="11 12">
    <name type="scientific">Pseudoxanthobacter soli DSM 19599</name>
    <dbReference type="NCBI Taxonomy" id="1123029"/>
    <lineage>
        <taxon>Bacteria</taxon>
        <taxon>Pseudomonadati</taxon>
        <taxon>Pseudomonadota</taxon>
        <taxon>Alphaproteobacteria</taxon>
        <taxon>Hyphomicrobiales</taxon>
        <taxon>Segnochrobactraceae</taxon>
        <taxon>Pseudoxanthobacter</taxon>
    </lineage>
</organism>
<evidence type="ECO:0000313" key="12">
    <source>
        <dbReference type="Proteomes" id="UP000186406"/>
    </source>
</evidence>
<evidence type="ECO:0000256" key="7">
    <source>
        <dbReference type="ARBA" id="ARBA00022898"/>
    </source>
</evidence>
<comment type="cofactor">
    <cofactor evidence="1 9">
        <name>pyridoxal 5'-phosphate</name>
        <dbReference type="ChEBI" id="CHEBI:597326"/>
    </cofactor>
</comment>
<dbReference type="PANTHER" id="PTHR43643:SF3">
    <property type="entry name" value="HISTIDINOL-PHOSPHATE AMINOTRANSFERASE"/>
    <property type="match status" value="1"/>
</dbReference>
<dbReference type="NCBIfam" id="TIGR01141">
    <property type="entry name" value="hisC"/>
    <property type="match status" value="1"/>
</dbReference>
<evidence type="ECO:0000256" key="6">
    <source>
        <dbReference type="ARBA" id="ARBA00022679"/>
    </source>
</evidence>
<dbReference type="EMBL" id="FRXO01000002">
    <property type="protein sequence ID" value="SHO63156.1"/>
    <property type="molecule type" value="Genomic_DNA"/>
</dbReference>
<evidence type="ECO:0000256" key="4">
    <source>
        <dbReference type="ARBA" id="ARBA00011738"/>
    </source>
</evidence>
<dbReference type="PANTHER" id="PTHR43643">
    <property type="entry name" value="HISTIDINOL-PHOSPHATE AMINOTRANSFERASE 2"/>
    <property type="match status" value="1"/>
</dbReference>
<feature type="domain" description="Aminotransferase class I/classII large" evidence="10">
    <location>
        <begin position="34"/>
        <end position="362"/>
    </location>
</feature>
<reference evidence="11 12" key="1">
    <citation type="submission" date="2016-12" db="EMBL/GenBank/DDBJ databases">
        <authorList>
            <person name="Song W.-J."/>
            <person name="Kurnit D.M."/>
        </authorList>
    </citation>
    <scope>NUCLEOTIDE SEQUENCE [LARGE SCALE GENOMIC DNA]</scope>
    <source>
        <strain evidence="11 12">DSM 19599</strain>
    </source>
</reference>
<dbReference type="Proteomes" id="UP000186406">
    <property type="component" value="Unassembled WGS sequence"/>
</dbReference>
<dbReference type="InterPro" id="IPR050106">
    <property type="entry name" value="HistidinolP_aminotransfase"/>
</dbReference>
<dbReference type="CDD" id="cd00609">
    <property type="entry name" value="AAT_like"/>
    <property type="match status" value="1"/>
</dbReference>
<proteinExistence type="inferred from homology"/>
<evidence type="ECO:0000256" key="1">
    <source>
        <dbReference type="ARBA" id="ARBA00001933"/>
    </source>
</evidence>
<evidence type="ECO:0000256" key="5">
    <source>
        <dbReference type="ARBA" id="ARBA00022576"/>
    </source>
</evidence>
<comment type="similarity">
    <text evidence="3 9">Belongs to the class-II pyridoxal-phosphate-dependent aminotransferase family. Histidinol-phosphate aminotransferase subfamily.</text>
</comment>
<dbReference type="Gene3D" id="3.90.1150.10">
    <property type="entry name" value="Aspartate Aminotransferase, domain 1"/>
    <property type="match status" value="1"/>
</dbReference>
<evidence type="ECO:0000256" key="2">
    <source>
        <dbReference type="ARBA" id="ARBA00005011"/>
    </source>
</evidence>
<dbReference type="STRING" id="1123029.SAMN02745172_01289"/>
<dbReference type="Gene3D" id="3.40.640.10">
    <property type="entry name" value="Type I PLP-dependent aspartate aminotransferase-like (Major domain)"/>
    <property type="match status" value="1"/>
</dbReference>